<evidence type="ECO:0000313" key="4">
    <source>
        <dbReference type="Proteomes" id="UP001589792"/>
    </source>
</evidence>
<organism evidence="3 4">
    <name type="scientific">Serratia aquatilis</name>
    <dbReference type="NCBI Taxonomy" id="1737515"/>
    <lineage>
        <taxon>Bacteria</taxon>
        <taxon>Pseudomonadati</taxon>
        <taxon>Pseudomonadota</taxon>
        <taxon>Gammaproteobacteria</taxon>
        <taxon>Enterobacterales</taxon>
        <taxon>Yersiniaceae</taxon>
        <taxon>Serratia</taxon>
    </lineage>
</organism>
<feature type="region of interest" description="Disordered" evidence="1">
    <location>
        <begin position="1"/>
        <end position="35"/>
    </location>
</feature>
<dbReference type="EMBL" id="JBHLXG010000028">
    <property type="protein sequence ID" value="MFC0228903.1"/>
    <property type="molecule type" value="Genomic_DNA"/>
</dbReference>
<sequence>MARADSTSQPATPQARKSIVGYRPNGGRPNPPSQLTIRGRWLEQLGFTTGQAVSIIAEQGQLIIRTTPSTEGNA</sequence>
<keyword evidence="4" id="KW-1185">Reference proteome</keyword>
<comment type="caution">
    <text evidence="3">The sequence shown here is derived from an EMBL/GenBank/DDBJ whole genome shotgun (WGS) entry which is preliminary data.</text>
</comment>
<evidence type="ECO:0000313" key="3">
    <source>
        <dbReference type="EMBL" id="MFC0228903.1"/>
    </source>
</evidence>
<dbReference type="InterPro" id="IPR014944">
    <property type="entry name" value="Toxin_SymE-like"/>
</dbReference>
<feature type="compositionally biased region" description="Polar residues" evidence="1">
    <location>
        <begin position="1"/>
        <end position="12"/>
    </location>
</feature>
<proteinExistence type="predicted"/>
<dbReference type="Proteomes" id="UP001589792">
    <property type="component" value="Unassembled WGS sequence"/>
</dbReference>
<dbReference type="RefSeq" id="WP_380679129.1">
    <property type="nucleotide sequence ID" value="NZ_CP173186.1"/>
</dbReference>
<evidence type="ECO:0000259" key="2">
    <source>
        <dbReference type="Pfam" id="PF08845"/>
    </source>
</evidence>
<name>A0ABV6EIS5_9GAMM</name>
<protein>
    <submittedName>
        <fullName evidence="3">SymE family type I addiction module toxin</fullName>
    </submittedName>
</protein>
<reference evidence="3 4" key="1">
    <citation type="submission" date="2024-09" db="EMBL/GenBank/DDBJ databases">
        <authorList>
            <person name="Sun Q."/>
            <person name="Mori K."/>
        </authorList>
    </citation>
    <scope>NUCLEOTIDE SEQUENCE [LARGE SCALE GENOMIC DNA]</scope>
    <source>
        <strain evidence="3 4">CCM 8626</strain>
    </source>
</reference>
<evidence type="ECO:0000256" key="1">
    <source>
        <dbReference type="SAM" id="MobiDB-lite"/>
    </source>
</evidence>
<gene>
    <name evidence="3" type="ORF">ACFFJ3_20825</name>
</gene>
<accession>A0ABV6EIS5</accession>
<feature type="domain" description="Toxin SymE-like" evidence="2">
    <location>
        <begin position="16"/>
        <end position="66"/>
    </location>
</feature>
<dbReference type="Pfam" id="PF08845">
    <property type="entry name" value="SymE_toxin"/>
    <property type="match status" value="1"/>
</dbReference>